<comment type="similarity">
    <text evidence="1">Belongs to the AB hydrolase superfamily. AB hydrolase 2 family.</text>
</comment>
<evidence type="ECO:0000313" key="10">
    <source>
        <dbReference type="EMBL" id="CAI2198995.1"/>
    </source>
</evidence>
<dbReference type="AlphaFoldDB" id="A0A9W4TB41"/>
<feature type="signal peptide" evidence="8">
    <location>
        <begin position="1"/>
        <end position="19"/>
    </location>
</feature>
<protein>
    <recommendedName>
        <fullName evidence="3">Acyl-protein thioesterase 1</fullName>
        <ecNumber evidence="2">3.1.2.22</ecNumber>
    </recommendedName>
    <alternativeName>
        <fullName evidence="6">Palmitoyl-protein hydrolase</fullName>
    </alternativeName>
</protein>
<dbReference type="GO" id="GO:0005737">
    <property type="term" value="C:cytoplasm"/>
    <property type="evidence" value="ECO:0007669"/>
    <property type="project" value="TreeGrafter"/>
</dbReference>
<feature type="domain" description="ABC transmembrane type-2" evidence="9">
    <location>
        <begin position="1"/>
        <end position="17"/>
    </location>
</feature>
<name>A0A9W4TB41_9GLOM</name>
<dbReference type="Gene3D" id="3.40.50.1820">
    <property type="entry name" value="alpha/beta hydrolase"/>
    <property type="match status" value="1"/>
</dbReference>
<keyword evidence="8" id="KW-0732">Signal</keyword>
<dbReference type="PANTHER" id="PTHR10655:SF17">
    <property type="entry name" value="LYSOPHOSPHOLIPASE-LIKE PROTEIN 1"/>
    <property type="match status" value="1"/>
</dbReference>
<feature type="chain" id="PRO_5040806882" description="Acyl-protein thioesterase 1" evidence="8">
    <location>
        <begin position="20"/>
        <end position="92"/>
    </location>
</feature>
<evidence type="ECO:0000256" key="2">
    <source>
        <dbReference type="ARBA" id="ARBA00012423"/>
    </source>
</evidence>
<keyword evidence="11" id="KW-1185">Reference proteome</keyword>
<dbReference type="OrthoDB" id="2418081at2759"/>
<dbReference type="EC" id="3.1.2.22" evidence="2"/>
<dbReference type="GO" id="GO:0052689">
    <property type="term" value="F:carboxylic ester hydrolase activity"/>
    <property type="evidence" value="ECO:0007669"/>
    <property type="project" value="TreeGrafter"/>
</dbReference>
<evidence type="ECO:0000256" key="8">
    <source>
        <dbReference type="SAM" id="SignalP"/>
    </source>
</evidence>
<dbReference type="Proteomes" id="UP001153678">
    <property type="component" value="Unassembled WGS sequence"/>
</dbReference>
<evidence type="ECO:0000256" key="5">
    <source>
        <dbReference type="ARBA" id="ARBA00029392"/>
    </source>
</evidence>
<evidence type="ECO:0000259" key="9">
    <source>
        <dbReference type="PROSITE" id="PS51012"/>
    </source>
</evidence>
<organism evidence="10 11">
    <name type="scientific">Funneliformis geosporum</name>
    <dbReference type="NCBI Taxonomy" id="1117311"/>
    <lineage>
        <taxon>Eukaryota</taxon>
        <taxon>Fungi</taxon>
        <taxon>Fungi incertae sedis</taxon>
        <taxon>Mucoromycota</taxon>
        <taxon>Glomeromycotina</taxon>
        <taxon>Glomeromycetes</taxon>
        <taxon>Glomerales</taxon>
        <taxon>Glomeraceae</taxon>
        <taxon>Funneliformis</taxon>
    </lineage>
</organism>
<dbReference type="Pfam" id="PF02230">
    <property type="entry name" value="Abhydrolase_2"/>
    <property type="match status" value="1"/>
</dbReference>
<dbReference type="InterPro" id="IPR029058">
    <property type="entry name" value="AB_hydrolase_fold"/>
</dbReference>
<dbReference type="InterPro" id="IPR047817">
    <property type="entry name" value="ABC2_TM_bact-type"/>
</dbReference>
<gene>
    <name evidence="10" type="ORF">FWILDA_LOCUS18851</name>
</gene>
<dbReference type="InterPro" id="IPR050565">
    <property type="entry name" value="LYPA1-2/EST-like"/>
</dbReference>
<evidence type="ECO:0000313" key="11">
    <source>
        <dbReference type="Proteomes" id="UP001153678"/>
    </source>
</evidence>
<evidence type="ECO:0000256" key="1">
    <source>
        <dbReference type="ARBA" id="ARBA00006499"/>
    </source>
</evidence>
<reference evidence="10" key="1">
    <citation type="submission" date="2022-08" db="EMBL/GenBank/DDBJ databases">
        <authorList>
            <person name="Kallberg Y."/>
            <person name="Tangrot J."/>
            <person name="Rosling A."/>
        </authorList>
    </citation>
    <scope>NUCLEOTIDE SEQUENCE</scope>
    <source>
        <strain evidence="10">Wild A</strain>
    </source>
</reference>
<comment type="caution">
    <text evidence="10">The sequence shown here is derived from an EMBL/GenBank/DDBJ whole genome shotgun (WGS) entry which is preliminary data.</text>
</comment>
<proteinExistence type="inferred from homology"/>
<dbReference type="InterPro" id="IPR003140">
    <property type="entry name" value="PLipase/COase/thioEstase"/>
</dbReference>
<evidence type="ECO:0000256" key="4">
    <source>
        <dbReference type="ARBA" id="ARBA00022801"/>
    </source>
</evidence>
<dbReference type="EMBL" id="CAMKVN010020025">
    <property type="protein sequence ID" value="CAI2198995.1"/>
    <property type="molecule type" value="Genomic_DNA"/>
</dbReference>
<evidence type="ECO:0000256" key="7">
    <source>
        <dbReference type="ARBA" id="ARBA00047337"/>
    </source>
</evidence>
<dbReference type="SUPFAM" id="SSF53474">
    <property type="entry name" value="alpha/beta-Hydrolases"/>
    <property type="match status" value="1"/>
</dbReference>
<sequence>VFLIVFLVVGIVIFRQLQAKKNKKTSSLKEIVIRPTKKHSASVIFLHGLGNNAENQRRICQPLTKNFPHIKFIIPQAPTISVSMNGGRRMPA</sequence>
<dbReference type="PROSITE" id="PS51012">
    <property type="entry name" value="ABC_TM2"/>
    <property type="match status" value="1"/>
</dbReference>
<comment type="function">
    <text evidence="5">Hydrolyzes fatty acids from S-acylated cysteine residues in proteins with a strong preference for palmitoylated G-alpha proteins over other acyl substrates. Mediates the deacylation of G-alpha proteins such as GPA1 in vivo, but has weak or no activity toward palmitoylated Ras proteins. Has weak lysophospholipase activity in vitro; however such activity may not exist in vivo.</text>
</comment>
<feature type="non-terminal residue" evidence="10">
    <location>
        <position position="1"/>
    </location>
</feature>
<evidence type="ECO:0000256" key="3">
    <source>
        <dbReference type="ARBA" id="ARBA00014923"/>
    </source>
</evidence>
<evidence type="ECO:0000256" key="6">
    <source>
        <dbReference type="ARBA" id="ARBA00031195"/>
    </source>
</evidence>
<comment type="catalytic activity">
    <reaction evidence="7">
        <text>S-hexadecanoyl-L-cysteinyl-[protein] + H2O = L-cysteinyl-[protein] + hexadecanoate + H(+)</text>
        <dbReference type="Rhea" id="RHEA:19233"/>
        <dbReference type="Rhea" id="RHEA-COMP:10131"/>
        <dbReference type="Rhea" id="RHEA-COMP:11032"/>
        <dbReference type="ChEBI" id="CHEBI:7896"/>
        <dbReference type="ChEBI" id="CHEBI:15377"/>
        <dbReference type="ChEBI" id="CHEBI:15378"/>
        <dbReference type="ChEBI" id="CHEBI:29950"/>
        <dbReference type="ChEBI" id="CHEBI:74151"/>
        <dbReference type="EC" id="3.1.2.22"/>
    </reaction>
</comment>
<keyword evidence="4" id="KW-0378">Hydrolase</keyword>
<dbReference type="PANTHER" id="PTHR10655">
    <property type="entry name" value="LYSOPHOSPHOLIPASE-RELATED"/>
    <property type="match status" value="1"/>
</dbReference>
<accession>A0A9W4TB41</accession>
<dbReference type="GO" id="GO:0008474">
    <property type="term" value="F:palmitoyl-(protein) hydrolase activity"/>
    <property type="evidence" value="ECO:0007669"/>
    <property type="project" value="UniProtKB-EC"/>
</dbReference>